<dbReference type="CDD" id="cd06222">
    <property type="entry name" value="RNase_H_like"/>
    <property type="match status" value="1"/>
</dbReference>
<evidence type="ECO:0000259" key="4">
    <source>
        <dbReference type="PROSITE" id="PS50878"/>
    </source>
</evidence>
<dbReference type="InterPro" id="IPR000477">
    <property type="entry name" value="RT_dom"/>
</dbReference>
<dbReference type="EMBL" id="JACGWL010000006">
    <property type="protein sequence ID" value="KAK4400699.1"/>
    <property type="molecule type" value="Genomic_DNA"/>
</dbReference>
<dbReference type="SUPFAM" id="SSF53098">
    <property type="entry name" value="Ribonuclease H-like"/>
    <property type="match status" value="1"/>
</dbReference>
<dbReference type="InterPro" id="IPR044730">
    <property type="entry name" value="RNase_H-like_dom_plant"/>
</dbReference>
<dbReference type="SMART" id="SM00343">
    <property type="entry name" value="ZnF_C2HC"/>
    <property type="match status" value="1"/>
</dbReference>
<dbReference type="Pfam" id="PF14392">
    <property type="entry name" value="zf-CCHC_4"/>
    <property type="match status" value="1"/>
</dbReference>
<name>A0AAE2BWW4_9LAMI</name>
<dbReference type="PANTHER" id="PTHR33116:SF86">
    <property type="entry name" value="REVERSE TRANSCRIPTASE DOMAIN-CONTAINING PROTEIN"/>
    <property type="match status" value="1"/>
</dbReference>
<dbReference type="Gene3D" id="3.60.10.10">
    <property type="entry name" value="Endonuclease/exonuclease/phosphatase"/>
    <property type="match status" value="1"/>
</dbReference>
<dbReference type="Pfam" id="PF03372">
    <property type="entry name" value="Exo_endo_phos"/>
    <property type="match status" value="1"/>
</dbReference>
<dbReference type="Pfam" id="PF00078">
    <property type="entry name" value="RVT_1"/>
    <property type="match status" value="1"/>
</dbReference>
<feature type="region of interest" description="Disordered" evidence="2">
    <location>
        <begin position="144"/>
        <end position="170"/>
    </location>
</feature>
<dbReference type="PANTHER" id="PTHR33116">
    <property type="entry name" value="REVERSE TRANSCRIPTASE ZINC-BINDING DOMAIN-CONTAINING PROTEIN-RELATED-RELATED"/>
    <property type="match status" value="1"/>
</dbReference>
<feature type="non-terminal residue" evidence="5">
    <location>
        <position position="1"/>
    </location>
</feature>
<accession>A0AAE2BWW4</accession>
<dbReference type="Proteomes" id="UP001289374">
    <property type="component" value="Unassembled WGS sequence"/>
</dbReference>
<protein>
    <submittedName>
        <fullName evidence="5">Ribonuclease H protein</fullName>
    </submittedName>
</protein>
<keyword evidence="1" id="KW-0479">Metal-binding</keyword>
<dbReference type="InterPro" id="IPR025836">
    <property type="entry name" value="Zn_knuckle_CX2CX4HX4C"/>
</dbReference>
<dbReference type="SUPFAM" id="SSF57756">
    <property type="entry name" value="Retrovirus zinc finger-like domains"/>
    <property type="match status" value="1"/>
</dbReference>
<keyword evidence="6" id="KW-1185">Reference proteome</keyword>
<dbReference type="InterPro" id="IPR036691">
    <property type="entry name" value="Endo/exonu/phosph_ase_sf"/>
</dbReference>
<reference evidence="5" key="1">
    <citation type="submission" date="2020-06" db="EMBL/GenBank/DDBJ databases">
        <authorList>
            <person name="Li T."/>
            <person name="Hu X."/>
            <person name="Zhang T."/>
            <person name="Song X."/>
            <person name="Zhang H."/>
            <person name="Dai N."/>
            <person name="Sheng W."/>
            <person name="Hou X."/>
            <person name="Wei L."/>
        </authorList>
    </citation>
    <scope>NUCLEOTIDE SEQUENCE</scope>
    <source>
        <strain evidence="5">K16</strain>
        <tissue evidence="5">Leaf</tissue>
    </source>
</reference>
<dbReference type="InterPro" id="IPR005135">
    <property type="entry name" value="Endo/exonuclease/phosphatase"/>
</dbReference>
<comment type="caution">
    <text evidence="5">The sequence shown here is derived from an EMBL/GenBank/DDBJ whole genome shotgun (WGS) entry which is preliminary data.</text>
</comment>
<keyword evidence="1" id="KW-0862">Zinc</keyword>
<dbReference type="SUPFAM" id="SSF56672">
    <property type="entry name" value="DNA/RNA polymerases"/>
    <property type="match status" value="1"/>
</dbReference>
<evidence type="ECO:0000256" key="2">
    <source>
        <dbReference type="SAM" id="MobiDB-lite"/>
    </source>
</evidence>
<gene>
    <name evidence="5" type="ORF">Sango_1176000</name>
</gene>
<dbReference type="InterPro" id="IPR002156">
    <property type="entry name" value="RNaseH_domain"/>
</dbReference>
<dbReference type="Gene3D" id="3.30.420.10">
    <property type="entry name" value="Ribonuclease H-like superfamily/Ribonuclease H"/>
    <property type="match status" value="1"/>
</dbReference>
<reference evidence="5" key="2">
    <citation type="journal article" date="2024" name="Plant">
        <title>Genomic evolution and insights into agronomic trait innovations of Sesamum species.</title>
        <authorList>
            <person name="Miao H."/>
            <person name="Wang L."/>
            <person name="Qu L."/>
            <person name="Liu H."/>
            <person name="Sun Y."/>
            <person name="Le M."/>
            <person name="Wang Q."/>
            <person name="Wei S."/>
            <person name="Zheng Y."/>
            <person name="Lin W."/>
            <person name="Duan Y."/>
            <person name="Cao H."/>
            <person name="Xiong S."/>
            <person name="Wang X."/>
            <person name="Wei L."/>
            <person name="Li C."/>
            <person name="Ma Q."/>
            <person name="Ju M."/>
            <person name="Zhao R."/>
            <person name="Li G."/>
            <person name="Mu C."/>
            <person name="Tian Q."/>
            <person name="Mei H."/>
            <person name="Zhang T."/>
            <person name="Gao T."/>
            <person name="Zhang H."/>
        </authorList>
    </citation>
    <scope>NUCLEOTIDE SEQUENCE</scope>
    <source>
        <strain evidence="5">K16</strain>
    </source>
</reference>
<dbReference type="InterPro" id="IPR043502">
    <property type="entry name" value="DNA/RNA_pol_sf"/>
</dbReference>
<dbReference type="GO" id="GO:0004523">
    <property type="term" value="F:RNA-DNA hybrid ribonuclease activity"/>
    <property type="evidence" value="ECO:0007669"/>
    <property type="project" value="InterPro"/>
</dbReference>
<evidence type="ECO:0000313" key="6">
    <source>
        <dbReference type="Proteomes" id="UP001289374"/>
    </source>
</evidence>
<dbReference type="GO" id="GO:0003676">
    <property type="term" value="F:nucleic acid binding"/>
    <property type="evidence" value="ECO:0007669"/>
    <property type="project" value="InterPro"/>
</dbReference>
<evidence type="ECO:0000259" key="3">
    <source>
        <dbReference type="PROSITE" id="PS50158"/>
    </source>
</evidence>
<sequence length="1251" mass="142970">PEEVCLDWCPFTVFVHDLPLSRQTRDIAEHIGNKLGQFIDMELSEQGHNWSSAWKLRISLNTSQPLKRALRLRTMTGADLLVTFTYARLPNFCYLCGKIGHIAKYCPLRYEEDFVDPGDAAPYGPWLRANHQDRYIRSLIGSSRSSQNQSLRPKFHSSDSLSESWRRESPARGPAIFGNFSKPIYGKKAINQEEDSSPVNSISCHTCDNLYGKTERKYNPPLVFLMETKCRSFGIERVKKRLNMHGLAVDSIGKGGGLALLWDKEVFVDLVSFSRYHMDARVQLREGEDYWRFTGFYGEPDSSKRTVSWDLLIRLSRLSNLPWICIGDYNAILSDTEKEGSVPTPQWQLRSFREALSNSGLHDVTFLGSPFTWANNREHPFTVRKRLDRACVNLSWTTRPTREELNEVIETVPTRVTSEMNRKLLEDYSAEENIVGNATTTIVLELLNDHTFNPALNITHIVLIPKCQKPDTVAHFRPISLCNVIFKLATKTIANRLKPLLDHIISPSQSTFIPGRLITDNVLVAFELNHFLKNKRRVSLIMLCVRSVTYSFMLNGKQFGFVKPERGIRQGDPLSPYLFILCAEGFSCLLQAKEHNGDIRGVAVTRRAPKVSHLLFADDTLIFSQATKGAMRCIRGILEKYERASGQLINLDKSSIFFSSNTAHEDRMEMATLLGVRIDSMPSKYLGFPYFVGRNKRELFSYVRTRVWQRVSGWKEKMLSHAGKEILIKSIVQSIPSYCMSCFKLPDSLLREIESIAANFFWSNTERNKIHWVAWDKMCISKKEGGLGFRKMQTFNVAMFAKQGWRIMSNPNLLISRILKARYYRDNDFLHAKIGYNPSFTWRSILAARHIISKGIRWRVGDGQSIRVWSDPWLPRPSTFLPITTRSLFLPDLRVSDLLDSENGRWHKELIEGLFCPEDATLIQSIPLGQFNWADTMVWHYNKNGKFSVKSASHLAQSIALENRSPSMVNAQFQQLAIHLEHQDTETTKHVFLECSYARQVWALSTLPWKVINSWQGDVTIWLKQVRKSLDDAQFNWFAILCWRLWGRRNGLVMENKRYNPFYCITYASLLLSDFLNSVAVKPSVLPSTNVWQPPDRESIKINFDAAVFDKGNGVGLGVIARDWKGTCLAWRTMIIPNICSPEHGEALAARMAIEVRCHGRWTHCIIEGDCHQVVNKLEKKDDDLSLIGCIIADIRSLLPLHHHTSFCFTRRLANQAAHMLAKSAMGSAEGVIPPVFLSETIRADAPLNNI</sequence>
<evidence type="ECO:0000313" key="5">
    <source>
        <dbReference type="EMBL" id="KAK4400699.1"/>
    </source>
</evidence>
<dbReference type="InterPro" id="IPR036875">
    <property type="entry name" value="Znf_CCHC_sf"/>
</dbReference>
<dbReference type="Pfam" id="PF13456">
    <property type="entry name" value="RVT_3"/>
    <property type="match status" value="1"/>
</dbReference>
<evidence type="ECO:0000256" key="1">
    <source>
        <dbReference type="PROSITE-ProRule" id="PRU00047"/>
    </source>
</evidence>
<keyword evidence="1" id="KW-0863">Zinc-finger</keyword>
<proteinExistence type="predicted"/>
<organism evidence="5 6">
    <name type="scientific">Sesamum angolense</name>
    <dbReference type="NCBI Taxonomy" id="2727404"/>
    <lineage>
        <taxon>Eukaryota</taxon>
        <taxon>Viridiplantae</taxon>
        <taxon>Streptophyta</taxon>
        <taxon>Embryophyta</taxon>
        <taxon>Tracheophyta</taxon>
        <taxon>Spermatophyta</taxon>
        <taxon>Magnoliopsida</taxon>
        <taxon>eudicotyledons</taxon>
        <taxon>Gunneridae</taxon>
        <taxon>Pentapetalae</taxon>
        <taxon>asterids</taxon>
        <taxon>lamiids</taxon>
        <taxon>Lamiales</taxon>
        <taxon>Pedaliaceae</taxon>
        <taxon>Sesamum</taxon>
    </lineage>
</organism>
<dbReference type="InterPro" id="IPR036397">
    <property type="entry name" value="RNaseH_sf"/>
</dbReference>
<feature type="domain" description="CCHC-type" evidence="3">
    <location>
        <begin position="93"/>
        <end position="107"/>
    </location>
</feature>
<dbReference type="AlphaFoldDB" id="A0AAE2BWW4"/>
<feature type="domain" description="Reverse transcriptase" evidence="4">
    <location>
        <begin position="445"/>
        <end position="678"/>
    </location>
</feature>
<dbReference type="PROSITE" id="PS50158">
    <property type="entry name" value="ZF_CCHC"/>
    <property type="match status" value="1"/>
</dbReference>
<dbReference type="InterPro" id="IPR012337">
    <property type="entry name" value="RNaseH-like_sf"/>
</dbReference>
<dbReference type="GO" id="GO:0008270">
    <property type="term" value="F:zinc ion binding"/>
    <property type="evidence" value="ECO:0007669"/>
    <property type="project" value="UniProtKB-KW"/>
</dbReference>
<dbReference type="SUPFAM" id="SSF56219">
    <property type="entry name" value="DNase I-like"/>
    <property type="match status" value="1"/>
</dbReference>
<dbReference type="PROSITE" id="PS50878">
    <property type="entry name" value="RT_POL"/>
    <property type="match status" value="1"/>
</dbReference>
<dbReference type="InterPro" id="IPR001878">
    <property type="entry name" value="Znf_CCHC"/>
</dbReference>
<dbReference type="CDD" id="cd01650">
    <property type="entry name" value="RT_nLTR_like"/>
    <property type="match status" value="1"/>
</dbReference>